<reference evidence="2 3" key="1">
    <citation type="submission" date="2017-08" db="EMBL/GenBank/DDBJ databases">
        <title>Aliifodinibius alkalisoli sp. nov., isolated from saline alkaline soil.</title>
        <authorList>
            <person name="Liu D."/>
            <person name="Zhang G."/>
        </authorList>
    </citation>
    <scope>NUCLEOTIDE SEQUENCE [LARGE SCALE GENOMIC DNA]</scope>
    <source>
        <strain evidence="2 3">WN023</strain>
    </source>
</reference>
<sequence length="335" mass="37961">MDTSKIEEYKEKLLTGWKSLLQKSNEDEIAGFGRERIIVFIVALILAMALWLMVNLSRDYTLNIELPIQLGAVPTERALVSDLPTTATVSVTGEGWKLINLYNNPPTINIDVNDQEVNLFDQVQQQMNATLNINIQRVQPQNLTVELGDRVSKKVPVRSAVKTSFSEQYGFLNPPIITPDSITIDGAASLLEDIEEWSTKSIQIDNVKEDIARTVPLESPSEVINLSQDEVSFEADVVEYTEGEMQANISTRNLPPGRMVSYSPLAVRIKYDVPIEEYADVQDENPFEVYVSYQQVLEDSTGFVTPQIEENNERYHIKLRSFQPRRVAYFIVLDN</sequence>
<evidence type="ECO:0000313" key="3">
    <source>
        <dbReference type="Proteomes" id="UP000218831"/>
    </source>
</evidence>
<dbReference type="Proteomes" id="UP000218831">
    <property type="component" value="Unassembled WGS sequence"/>
</dbReference>
<dbReference type="RefSeq" id="WP_095606216.1">
    <property type="nucleotide sequence ID" value="NZ_NSKE01000005.1"/>
</dbReference>
<keyword evidence="1" id="KW-0472">Membrane</keyword>
<dbReference type="EMBL" id="NSKE01000005">
    <property type="protein sequence ID" value="PAU94085.1"/>
    <property type="molecule type" value="Genomic_DNA"/>
</dbReference>
<dbReference type="InterPro" id="IPR012505">
    <property type="entry name" value="YbbR"/>
</dbReference>
<dbReference type="AlphaFoldDB" id="A0A2A2GB67"/>
<proteinExistence type="predicted"/>
<comment type="caution">
    <text evidence="2">The sequence shown here is derived from an EMBL/GenBank/DDBJ whole genome shotgun (WGS) entry which is preliminary data.</text>
</comment>
<dbReference type="InterPro" id="IPR053154">
    <property type="entry name" value="c-di-AMP_regulator"/>
</dbReference>
<evidence type="ECO:0008006" key="4">
    <source>
        <dbReference type="Google" id="ProtNLM"/>
    </source>
</evidence>
<feature type="transmembrane region" description="Helical" evidence="1">
    <location>
        <begin position="37"/>
        <end position="54"/>
    </location>
</feature>
<dbReference type="Gene3D" id="2.170.120.40">
    <property type="entry name" value="YbbR-like domain"/>
    <property type="match status" value="1"/>
</dbReference>
<keyword evidence="1" id="KW-1133">Transmembrane helix</keyword>
<keyword evidence="1" id="KW-0812">Transmembrane</keyword>
<dbReference type="PANTHER" id="PTHR37804:SF1">
    <property type="entry name" value="CDAA REGULATORY PROTEIN CDAR"/>
    <property type="match status" value="1"/>
</dbReference>
<gene>
    <name evidence="2" type="ORF">CK503_07680</name>
</gene>
<dbReference type="PANTHER" id="PTHR37804">
    <property type="entry name" value="CDAA REGULATORY PROTEIN CDAR"/>
    <property type="match status" value="1"/>
</dbReference>
<dbReference type="OrthoDB" id="1115707at2"/>
<dbReference type="Pfam" id="PF07949">
    <property type="entry name" value="YbbR"/>
    <property type="match status" value="1"/>
</dbReference>
<protein>
    <recommendedName>
        <fullName evidence="4">YbbR-like domain-containing protein</fullName>
    </recommendedName>
</protein>
<evidence type="ECO:0000313" key="2">
    <source>
        <dbReference type="EMBL" id="PAU94085.1"/>
    </source>
</evidence>
<accession>A0A2A2GB67</accession>
<dbReference type="Gene3D" id="2.170.120.30">
    <property type="match status" value="1"/>
</dbReference>
<evidence type="ECO:0000256" key="1">
    <source>
        <dbReference type="SAM" id="Phobius"/>
    </source>
</evidence>
<keyword evidence="3" id="KW-1185">Reference proteome</keyword>
<organism evidence="2 3">
    <name type="scientific">Fodinibius salipaludis</name>
    <dbReference type="NCBI Taxonomy" id="2032627"/>
    <lineage>
        <taxon>Bacteria</taxon>
        <taxon>Pseudomonadati</taxon>
        <taxon>Balneolota</taxon>
        <taxon>Balneolia</taxon>
        <taxon>Balneolales</taxon>
        <taxon>Balneolaceae</taxon>
        <taxon>Fodinibius</taxon>
    </lineage>
</organism>
<name>A0A2A2GB67_9BACT</name>